<dbReference type="InterPro" id="IPR050987">
    <property type="entry name" value="AtrR-like"/>
</dbReference>
<dbReference type="EMBL" id="JARJLG010000019">
    <property type="protein sequence ID" value="KAJ7772689.1"/>
    <property type="molecule type" value="Genomic_DNA"/>
</dbReference>
<comment type="caution">
    <text evidence="3">The sequence shown here is derived from an EMBL/GenBank/DDBJ whole genome shotgun (WGS) entry which is preliminary data.</text>
</comment>
<dbReference type="GO" id="GO:0003700">
    <property type="term" value="F:DNA-binding transcription factor activity"/>
    <property type="evidence" value="ECO:0007669"/>
    <property type="project" value="InterPro"/>
</dbReference>
<dbReference type="AlphaFoldDB" id="A0AAD7NRL0"/>
<dbReference type="Pfam" id="PF04082">
    <property type="entry name" value="Fungal_trans"/>
    <property type="match status" value="1"/>
</dbReference>
<keyword evidence="1" id="KW-0539">Nucleus</keyword>
<accession>A0AAD7NRL0</accession>
<organism evidence="3 4">
    <name type="scientific">Mycena maculata</name>
    <dbReference type="NCBI Taxonomy" id="230809"/>
    <lineage>
        <taxon>Eukaryota</taxon>
        <taxon>Fungi</taxon>
        <taxon>Dikarya</taxon>
        <taxon>Basidiomycota</taxon>
        <taxon>Agaricomycotina</taxon>
        <taxon>Agaricomycetes</taxon>
        <taxon>Agaricomycetidae</taxon>
        <taxon>Agaricales</taxon>
        <taxon>Marasmiineae</taxon>
        <taxon>Mycenaceae</taxon>
        <taxon>Mycena</taxon>
    </lineage>
</organism>
<keyword evidence="4" id="KW-1185">Reference proteome</keyword>
<evidence type="ECO:0000313" key="3">
    <source>
        <dbReference type="EMBL" id="KAJ7772689.1"/>
    </source>
</evidence>
<proteinExistence type="predicted"/>
<name>A0AAD7NRL0_9AGAR</name>
<dbReference type="PANTHER" id="PTHR46910">
    <property type="entry name" value="TRANSCRIPTION FACTOR PDR1"/>
    <property type="match status" value="1"/>
</dbReference>
<dbReference type="SMART" id="SM00906">
    <property type="entry name" value="Fungal_trans"/>
    <property type="match status" value="1"/>
</dbReference>
<dbReference type="GO" id="GO:0003677">
    <property type="term" value="F:DNA binding"/>
    <property type="evidence" value="ECO:0007669"/>
    <property type="project" value="InterPro"/>
</dbReference>
<sequence length="437" mass="49663">PQYKFPDPDLLPVLVNLYFQEVNRFSPVLHRPTFDRKVAAKLHLIDHRFAATLLMVCSLGARYSDDSRTLLEGQSTYTSAGWKWHSQVRVIPDDLIYKPDLYELQTIALSAMYLLALSPTSLAWNQIGFGLRRAQDVGAHRRRLETHPTAENEQWKRVFWVLLCLEWVFGTLTGRPLAMHIPIECDDEYWDVPRPLKFKQPKDRPSVIAYFNCHIKLLEVQAAVTTALYSPRKPNNLGGHPLLPTDAQTITHFDSALNSWLSRIPDHLRWDPERKDTLHFNQSALLFAAYYNVQILVHRPFIPPPLEISPPGTLPSLAICANAARSCARIFEAHDRRGIPLNPNLLPMGFITGVVLLLNAWCSRRPGSTATPPKDLDLITKCLKPMMEAEMRSAHAQLALDSMPTPSPMQISRSRPFQVFRKPIPFLAGFDSRLVTS</sequence>
<evidence type="ECO:0000256" key="1">
    <source>
        <dbReference type="ARBA" id="ARBA00023242"/>
    </source>
</evidence>
<dbReference type="CDD" id="cd12148">
    <property type="entry name" value="fungal_TF_MHR"/>
    <property type="match status" value="1"/>
</dbReference>
<feature type="non-terminal residue" evidence="3">
    <location>
        <position position="1"/>
    </location>
</feature>
<dbReference type="Proteomes" id="UP001215280">
    <property type="component" value="Unassembled WGS sequence"/>
</dbReference>
<dbReference type="PANTHER" id="PTHR46910:SF38">
    <property type="entry name" value="ZN(2)-C6 FUNGAL-TYPE DOMAIN-CONTAINING PROTEIN"/>
    <property type="match status" value="1"/>
</dbReference>
<evidence type="ECO:0000259" key="2">
    <source>
        <dbReference type="SMART" id="SM00906"/>
    </source>
</evidence>
<dbReference type="InterPro" id="IPR007219">
    <property type="entry name" value="XnlR_reg_dom"/>
</dbReference>
<feature type="domain" description="Xylanolytic transcriptional activator regulatory" evidence="2">
    <location>
        <begin position="123"/>
        <end position="201"/>
    </location>
</feature>
<gene>
    <name evidence="3" type="ORF">DFH07DRAFT_733778</name>
</gene>
<dbReference type="GO" id="GO:0006351">
    <property type="term" value="P:DNA-templated transcription"/>
    <property type="evidence" value="ECO:0007669"/>
    <property type="project" value="InterPro"/>
</dbReference>
<evidence type="ECO:0000313" key="4">
    <source>
        <dbReference type="Proteomes" id="UP001215280"/>
    </source>
</evidence>
<reference evidence="3" key="1">
    <citation type="submission" date="2023-03" db="EMBL/GenBank/DDBJ databases">
        <title>Massive genome expansion in bonnet fungi (Mycena s.s.) driven by repeated elements and novel gene families across ecological guilds.</title>
        <authorList>
            <consortium name="Lawrence Berkeley National Laboratory"/>
            <person name="Harder C.B."/>
            <person name="Miyauchi S."/>
            <person name="Viragh M."/>
            <person name="Kuo A."/>
            <person name="Thoen E."/>
            <person name="Andreopoulos B."/>
            <person name="Lu D."/>
            <person name="Skrede I."/>
            <person name="Drula E."/>
            <person name="Henrissat B."/>
            <person name="Morin E."/>
            <person name="Kohler A."/>
            <person name="Barry K."/>
            <person name="LaButti K."/>
            <person name="Morin E."/>
            <person name="Salamov A."/>
            <person name="Lipzen A."/>
            <person name="Mereny Z."/>
            <person name="Hegedus B."/>
            <person name="Baldrian P."/>
            <person name="Stursova M."/>
            <person name="Weitz H."/>
            <person name="Taylor A."/>
            <person name="Grigoriev I.V."/>
            <person name="Nagy L.G."/>
            <person name="Martin F."/>
            <person name="Kauserud H."/>
        </authorList>
    </citation>
    <scope>NUCLEOTIDE SEQUENCE</scope>
    <source>
        <strain evidence="3">CBHHK188m</strain>
    </source>
</reference>
<dbReference type="GO" id="GO:0008270">
    <property type="term" value="F:zinc ion binding"/>
    <property type="evidence" value="ECO:0007669"/>
    <property type="project" value="InterPro"/>
</dbReference>
<protein>
    <submittedName>
        <fullName evidence="3">Fungal-specific transcription factor domain-containing protein</fullName>
    </submittedName>
</protein>